<dbReference type="Pfam" id="PF01381">
    <property type="entry name" value="HTH_3"/>
    <property type="match status" value="1"/>
</dbReference>
<dbReference type="SMART" id="SM00530">
    <property type="entry name" value="HTH_XRE"/>
    <property type="match status" value="1"/>
</dbReference>
<name>A0A5A5TZI8_LEUCI</name>
<dbReference type="EMBL" id="BJJW01000008">
    <property type="protein sequence ID" value="GDZ84097.1"/>
    <property type="molecule type" value="Genomic_DNA"/>
</dbReference>
<sequence>MIVDIDKFINTRKQLKISQVALSAGICTQATLSKFEHQQQTPSLEITSALCSRLNLTLDDIFIIENSNKRQEEYLLQQIFRALSSQNDMLFETVVRTCDVRQFSLAGYQLLQLCRYFKVVLVTKNTQQAKKLLKTIVVSKLTTAQCYFFYAITAYYYQLIGRTKEAGQIVSDLLERKDSIMSGEYSIVKIMTIYTIAMSQRDMQHTQASVTTAAKGIALSNQYDQTAFLENFFWLIIDASPTWSSQHFVVTELTKNACCLAKMHGNQWILDKINQQSGGKQ</sequence>
<dbReference type="RefSeq" id="WP_139988579.1">
    <property type="nucleotide sequence ID" value="NZ_BJJW01000008.1"/>
</dbReference>
<dbReference type="SUPFAM" id="SSF47413">
    <property type="entry name" value="lambda repressor-like DNA-binding domains"/>
    <property type="match status" value="1"/>
</dbReference>
<accession>A0A5A5TZI8</accession>
<dbReference type="Gene3D" id="1.25.40.10">
    <property type="entry name" value="Tetratricopeptide repeat domain"/>
    <property type="match status" value="1"/>
</dbReference>
<feature type="domain" description="HTH cro/C1-type" evidence="1">
    <location>
        <begin position="12"/>
        <end position="61"/>
    </location>
</feature>
<dbReference type="PROSITE" id="PS50943">
    <property type="entry name" value="HTH_CROC1"/>
    <property type="match status" value="1"/>
</dbReference>
<dbReference type="InterPro" id="IPR011990">
    <property type="entry name" value="TPR-like_helical_dom_sf"/>
</dbReference>
<dbReference type="InterPro" id="IPR010982">
    <property type="entry name" value="Lambda_DNA-bd_dom_sf"/>
</dbReference>
<proteinExistence type="predicted"/>
<dbReference type="GO" id="GO:0003677">
    <property type="term" value="F:DNA binding"/>
    <property type="evidence" value="ECO:0007669"/>
    <property type="project" value="InterPro"/>
</dbReference>
<dbReference type="AlphaFoldDB" id="A0A5A5TZI8"/>
<dbReference type="CDD" id="cd00093">
    <property type="entry name" value="HTH_XRE"/>
    <property type="match status" value="1"/>
</dbReference>
<gene>
    <name evidence="2" type="ORF">LCIT_13390</name>
</gene>
<evidence type="ECO:0000313" key="2">
    <source>
        <dbReference type="EMBL" id="GDZ84097.1"/>
    </source>
</evidence>
<evidence type="ECO:0000259" key="1">
    <source>
        <dbReference type="PROSITE" id="PS50943"/>
    </source>
</evidence>
<organism evidence="2 3">
    <name type="scientific">Leuconostoc citreum</name>
    <dbReference type="NCBI Taxonomy" id="33964"/>
    <lineage>
        <taxon>Bacteria</taxon>
        <taxon>Bacillati</taxon>
        <taxon>Bacillota</taxon>
        <taxon>Bacilli</taxon>
        <taxon>Lactobacillales</taxon>
        <taxon>Lactobacillaceae</taxon>
        <taxon>Leuconostoc</taxon>
    </lineage>
</organism>
<protein>
    <recommendedName>
        <fullName evidence="1">HTH cro/C1-type domain-containing protein</fullName>
    </recommendedName>
</protein>
<dbReference type="Proteomes" id="UP000323274">
    <property type="component" value="Unassembled WGS sequence"/>
</dbReference>
<dbReference type="InterPro" id="IPR001387">
    <property type="entry name" value="Cro/C1-type_HTH"/>
</dbReference>
<reference evidence="2 3" key="1">
    <citation type="submission" date="2019-04" db="EMBL/GenBank/DDBJ databases">
        <title>A pseudo-fructophilic Leuconostoc citreum strain F192-5 isolated from peel of satsuma mandarin: the first report for isolation and characterization of strain-dependent fructophilic-like characteristics.</title>
        <authorList>
            <person name="Maeno S."/>
            <person name="Tanizawa Y."/>
            <person name="Kajikawa A."/>
            <person name="Kanesaki Y."/>
            <person name="Kubota E."/>
            <person name="Arita M."/>
            <person name="Leon D."/>
            <person name="Endo A."/>
        </authorList>
    </citation>
    <scope>NUCLEOTIDE SEQUENCE [LARGE SCALE GENOMIC DNA]</scope>
    <source>
        <strain evidence="2 3">F192-5</strain>
    </source>
</reference>
<comment type="caution">
    <text evidence="2">The sequence shown here is derived from an EMBL/GenBank/DDBJ whole genome shotgun (WGS) entry which is preliminary data.</text>
</comment>
<evidence type="ECO:0000313" key="3">
    <source>
        <dbReference type="Proteomes" id="UP000323274"/>
    </source>
</evidence>